<evidence type="ECO:0000259" key="1">
    <source>
        <dbReference type="PROSITE" id="PS50995"/>
    </source>
</evidence>
<dbReference type="PANTHER" id="PTHR33164:SF43">
    <property type="entry name" value="HTH-TYPE TRANSCRIPTIONAL REPRESSOR YETL"/>
    <property type="match status" value="1"/>
</dbReference>
<dbReference type="Pfam" id="PF01047">
    <property type="entry name" value="MarR"/>
    <property type="match status" value="1"/>
</dbReference>
<dbReference type="PANTHER" id="PTHR33164">
    <property type="entry name" value="TRANSCRIPTIONAL REGULATOR, MARR FAMILY"/>
    <property type="match status" value="1"/>
</dbReference>
<dbReference type="InterPro" id="IPR039422">
    <property type="entry name" value="MarR/SlyA-like"/>
</dbReference>
<proteinExistence type="predicted"/>
<comment type="caution">
    <text evidence="2">The sequence shown here is derived from an EMBL/GenBank/DDBJ whole genome shotgun (WGS) entry which is preliminary data.</text>
</comment>
<reference evidence="2 3" key="1">
    <citation type="submission" date="2020-04" db="EMBL/GenBank/DDBJ databases">
        <title>Phylogenetic Diversity and Antibacterial Activity against Ralstonia solanacearum of Endophytic Actinomycete Isolated from Moss.</title>
        <authorList>
            <person name="Zhuang X."/>
        </authorList>
    </citation>
    <scope>NUCLEOTIDE SEQUENCE [LARGE SCALE GENOMIC DNA]</scope>
    <source>
        <strain evidence="2 3">LD120</strain>
    </source>
</reference>
<dbReference type="InterPro" id="IPR036390">
    <property type="entry name" value="WH_DNA-bd_sf"/>
</dbReference>
<dbReference type="InterPro" id="IPR036388">
    <property type="entry name" value="WH-like_DNA-bd_sf"/>
</dbReference>
<dbReference type="EMBL" id="JAAWWP010000005">
    <property type="protein sequence ID" value="NKI41849.1"/>
    <property type="molecule type" value="Genomic_DNA"/>
</dbReference>
<dbReference type="PRINTS" id="PR00598">
    <property type="entry name" value="HTHMARR"/>
</dbReference>
<evidence type="ECO:0000313" key="3">
    <source>
        <dbReference type="Proteomes" id="UP000772196"/>
    </source>
</evidence>
<dbReference type="Proteomes" id="UP000772196">
    <property type="component" value="Unassembled WGS sequence"/>
</dbReference>
<dbReference type="SMART" id="SM00347">
    <property type="entry name" value="HTH_MARR"/>
    <property type="match status" value="1"/>
</dbReference>
<dbReference type="Gene3D" id="1.10.10.10">
    <property type="entry name" value="Winged helix-like DNA-binding domain superfamily/Winged helix DNA-binding domain"/>
    <property type="match status" value="1"/>
</dbReference>
<protein>
    <submittedName>
        <fullName evidence="2">Winged helix-turn-helix transcriptional regulator</fullName>
    </submittedName>
</protein>
<gene>
    <name evidence="2" type="ORF">HFV08_11480</name>
</gene>
<dbReference type="PROSITE" id="PS50995">
    <property type="entry name" value="HTH_MARR_2"/>
    <property type="match status" value="1"/>
</dbReference>
<accession>A0ABX1H3J1</accession>
<evidence type="ECO:0000313" key="2">
    <source>
        <dbReference type="EMBL" id="NKI41849.1"/>
    </source>
</evidence>
<keyword evidence="3" id="KW-1185">Reference proteome</keyword>
<dbReference type="RefSeq" id="WP_168538442.1">
    <property type="nucleotide sequence ID" value="NZ_JAAWWP010000005.1"/>
</dbReference>
<dbReference type="InterPro" id="IPR000835">
    <property type="entry name" value="HTH_MarR-typ"/>
</dbReference>
<feature type="domain" description="HTH marR-type" evidence="1">
    <location>
        <begin position="25"/>
        <end position="154"/>
    </location>
</feature>
<dbReference type="SUPFAM" id="SSF46785">
    <property type="entry name" value="Winged helix' DNA-binding domain"/>
    <property type="match status" value="1"/>
</dbReference>
<sequence length="168" mass="18136">MAATTPARAANRAANLVPGSVAEHTSCLLLKLGQVAFRVSEHRLAELGLRVRHYSVLQALLDNGPMSQLDLGAHLRIDAATMVSTLDTLEQGGYAQRTRDPRDRRRYVVAATEKGADLGRDADGVLREVDESAFADLSATDRRHLHRILGRLAGSPALTEAFDTVRGG</sequence>
<organism evidence="2 3">
    <name type="scientific">Streptomyces physcomitrii</name>
    <dbReference type="NCBI Taxonomy" id="2724184"/>
    <lineage>
        <taxon>Bacteria</taxon>
        <taxon>Bacillati</taxon>
        <taxon>Actinomycetota</taxon>
        <taxon>Actinomycetes</taxon>
        <taxon>Kitasatosporales</taxon>
        <taxon>Streptomycetaceae</taxon>
        <taxon>Streptomyces</taxon>
    </lineage>
</organism>
<name>A0ABX1H3J1_9ACTN</name>